<keyword evidence="5 8" id="KW-0223">Dioxygenase</keyword>
<keyword evidence="11" id="KW-1185">Reference proteome</keyword>
<accession>A0AAN0RRF9</accession>
<dbReference type="Pfam" id="PF00903">
    <property type="entry name" value="Glyoxalase"/>
    <property type="match status" value="1"/>
</dbReference>
<evidence type="ECO:0000256" key="2">
    <source>
        <dbReference type="ARBA" id="ARBA00008784"/>
    </source>
</evidence>
<dbReference type="CDD" id="cd07237">
    <property type="entry name" value="BphC1-RGP6_C_like"/>
    <property type="match status" value="1"/>
</dbReference>
<dbReference type="KEGG" id="bcen:DM39_2003"/>
<evidence type="ECO:0000259" key="9">
    <source>
        <dbReference type="PROSITE" id="PS51819"/>
    </source>
</evidence>
<dbReference type="GO" id="GO:0008198">
    <property type="term" value="F:ferrous iron binding"/>
    <property type="evidence" value="ECO:0007669"/>
    <property type="project" value="InterPro"/>
</dbReference>
<comment type="cofactor">
    <cofactor evidence="1 8">
        <name>Fe(2+)</name>
        <dbReference type="ChEBI" id="CHEBI:29033"/>
    </cofactor>
</comment>
<dbReference type="AlphaFoldDB" id="A0AAN0RRF9"/>
<evidence type="ECO:0000256" key="3">
    <source>
        <dbReference type="ARBA" id="ARBA00022723"/>
    </source>
</evidence>
<evidence type="ECO:0000313" key="10">
    <source>
        <dbReference type="EMBL" id="AIO32542.1"/>
    </source>
</evidence>
<dbReference type="PROSITE" id="PS00082">
    <property type="entry name" value="EXTRADIOL_DIOXYGENAS"/>
    <property type="match status" value="1"/>
</dbReference>
<protein>
    <submittedName>
        <fullName evidence="10">1,2-dihydroxynaphthalene dioxygenase</fullName>
    </submittedName>
</protein>
<reference evidence="10 11" key="1">
    <citation type="submission" date="2014-05" db="EMBL/GenBank/DDBJ databases">
        <authorList>
            <person name="Bishop-Lilly K.A."/>
            <person name="Broomall S.M."/>
            <person name="Chain P.S."/>
            <person name="Chertkov O."/>
            <person name="Coyne S.R."/>
            <person name="Daligault H.E."/>
            <person name="Davenport K.W."/>
            <person name="Erkkila T."/>
            <person name="Frey K.G."/>
            <person name="Gibbons H.S."/>
            <person name="Gu W."/>
            <person name="Jaissle J."/>
            <person name="Johnson S.L."/>
            <person name="Koroleva G.I."/>
            <person name="Ladner J.T."/>
            <person name="Lo C.-C."/>
            <person name="Minogue T.D."/>
            <person name="Munk C."/>
            <person name="Palacios G.F."/>
            <person name="Redden C.L."/>
            <person name="Rosenzweig C.N."/>
            <person name="Scholz M.B."/>
            <person name="Teshima H."/>
            <person name="Xu Y."/>
        </authorList>
    </citation>
    <scope>NUCLEOTIDE SEQUENCE [LARGE SCALE GENOMIC DNA]</scope>
    <source>
        <strain evidence="10 11">DDS 22E-1</strain>
    </source>
</reference>
<dbReference type="CDD" id="cd07252">
    <property type="entry name" value="BphC1-RGP6_N_like"/>
    <property type="match status" value="1"/>
</dbReference>
<dbReference type="InterPro" id="IPR004360">
    <property type="entry name" value="Glyas_Fos-R_dOase_dom"/>
</dbReference>
<gene>
    <name evidence="10" type="primary">doxG</name>
    <name evidence="10" type="ORF">DM39_2003</name>
</gene>
<dbReference type="Pfam" id="PF22632">
    <property type="entry name" value="BphC_D1"/>
    <property type="match status" value="1"/>
</dbReference>
<organism evidence="10 11">
    <name type="scientific">Burkholderia cenocepacia</name>
    <dbReference type="NCBI Taxonomy" id="95486"/>
    <lineage>
        <taxon>Bacteria</taxon>
        <taxon>Pseudomonadati</taxon>
        <taxon>Pseudomonadota</taxon>
        <taxon>Betaproteobacteria</taxon>
        <taxon>Burkholderiales</taxon>
        <taxon>Burkholderiaceae</taxon>
        <taxon>Burkholderia</taxon>
        <taxon>Burkholderia cepacia complex</taxon>
    </lineage>
</organism>
<feature type="domain" description="VOC" evidence="9">
    <location>
        <begin position="146"/>
        <end position="268"/>
    </location>
</feature>
<sequence length="293" mass="32958">MSEVTELGYLGLGVRDLSAWKTFSAEVLGLEVVSGGNQHGCALRMDYWHHRFILTENGRDDLDFIGWRVANARALDAIRERLHDADIPYEVGSTDICLERQVLGMIRLHDPAGIATEIFYGPRIETGRPFYPGRRMHGPFVTGDGGLGHVVIEVPNPENCETFYTDILGMRGSIEYELNRPNGPSGLLYFMSCNARQHSLAFGHVGSRKRLVHVMTELTRIEDVGLARDIVKRRDAPIRIDIGQHHNDRTISFYPVTPSGWLWEYGWGVSSPSGQAEWAKSGIWGHEFFPPKV</sequence>
<dbReference type="InterPro" id="IPR037523">
    <property type="entry name" value="VOC_core"/>
</dbReference>
<dbReference type="InterPro" id="IPR000486">
    <property type="entry name" value="Xdiol_ring_cleave_dOase_1/2"/>
</dbReference>
<dbReference type="GO" id="GO:0051213">
    <property type="term" value="F:dioxygenase activity"/>
    <property type="evidence" value="ECO:0007669"/>
    <property type="project" value="UniProtKB-KW"/>
</dbReference>
<dbReference type="Proteomes" id="UP000029413">
    <property type="component" value="Chromosome 1"/>
</dbReference>
<evidence type="ECO:0000256" key="4">
    <source>
        <dbReference type="ARBA" id="ARBA00022797"/>
    </source>
</evidence>
<evidence type="ECO:0000256" key="5">
    <source>
        <dbReference type="ARBA" id="ARBA00022964"/>
    </source>
</evidence>
<comment type="similarity">
    <text evidence="2 8">Belongs to the extradiol ring-cleavage dioxygenase family.</text>
</comment>
<name>A0AAN0RRF9_9BURK</name>
<keyword evidence="6 8" id="KW-0560">Oxidoreductase</keyword>
<dbReference type="EMBL" id="CP007783">
    <property type="protein sequence ID" value="AIO32542.1"/>
    <property type="molecule type" value="Genomic_DNA"/>
</dbReference>
<evidence type="ECO:0000256" key="6">
    <source>
        <dbReference type="ARBA" id="ARBA00023002"/>
    </source>
</evidence>
<dbReference type="Gene3D" id="3.10.180.10">
    <property type="entry name" value="2,3-Dihydroxybiphenyl 1,2-Dioxygenase, domain 1"/>
    <property type="match status" value="2"/>
</dbReference>
<evidence type="ECO:0000256" key="8">
    <source>
        <dbReference type="RuleBase" id="RU000683"/>
    </source>
</evidence>
<dbReference type="SUPFAM" id="SSF54593">
    <property type="entry name" value="Glyoxalase/Bleomycin resistance protein/Dihydroxybiphenyl dioxygenase"/>
    <property type="match status" value="1"/>
</dbReference>
<dbReference type="PROSITE" id="PS51819">
    <property type="entry name" value="VOC"/>
    <property type="match status" value="2"/>
</dbReference>
<dbReference type="InterPro" id="IPR029068">
    <property type="entry name" value="Glyas_Bleomycin-R_OHBP_Dase"/>
</dbReference>
<evidence type="ECO:0000313" key="11">
    <source>
        <dbReference type="Proteomes" id="UP000029413"/>
    </source>
</evidence>
<keyword evidence="7 8" id="KW-0408">Iron</keyword>
<keyword evidence="4 8" id="KW-0058">Aromatic hydrocarbons catabolism</keyword>
<evidence type="ECO:0000256" key="1">
    <source>
        <dbReference type="ARBA" id="ARBA00001954"/>
    </source>
</evidence>
<proteinExistence type="inferred from homology"/>
<evidence type="ECO:0000256" key="7">
    <source>
        <dbReference type="ARBA" id="ARBA00023004"/>
    </source>
</evidence>
<keyword evidence="3" id="KW-0479">Metal-binding</keyword>
<feature type="domain" description="VOC" evidence="9">
    <location>
        <begin position="6"/>
        <end position="121"/>
    </location>
</feature>